<sequence length="201" mass="22157">MIDYWIVVRDNIAMRSRYGAAPVPDPRPAGNNIRQTAAFKRLEAEVRLMDLDGPAAVDWSKVNTLSLNILSSRSKDMLVASWAIYGLFRVEGYEGLAVGLGVLRGMVEAHWEELFPSITRDDARIAAIDWLLHLGPALAANEPTEADASAVVAAFDALEGLGRELRGKLVNGWVTLEVLFRALQSYYERATTRLNATSGRN</sequence>
<dbReference type="InterPro" id="IPR010657">
    <property type="entry name" value="ImpA_N"/>
</dbReference>
<dbReference type="PANTHER" id="PTHR37024">
    <property type="entry name" value="TYPE VI SECRETION SYSTEM DUF2094 AND IMPA-RELATED DOMAIN PROTEIN"/>
    <property type="match status" value="1"/>
</dbReference>
<reference evidence="2 3" key="1">
    <citation type="submission" date="2017-11" db="EMBL/GenBank/DDBJ databases">
        <title>Bradyrhizobium forestalis sp. nov., an efficient nitrogen-fixing bacterium isolated from nodules of forest legume species in the Amazon.</title>
        <authorList>
            <person name="Costa E.M."/>
            <person name="Guimaraes A."/>
            <person name="Carvalho T.S."/>
            <person name="Rodrigues T.L."/>
            <person name="Ribeiro P.R.A."/>
            <person name="Lebbe L."/>
            <person name="Willems A."/>
            <person name="Moreira F.M.S."/>
        </authorList>
    </citation>
    <scope>NUCLEOTIDE SEQUENCE [LARGE SCALE GENOMIC DNA]</scope>
    <source>
        <strain evidence="2 3">INPA54B</strain>
    </source>
</reference>
<dbReference type="Proteomes" id="UP000231194">
    <property type="component" value="Unassembled WGS sequence"/>
</dbReference>
<keyword evidence="3" id="KW-1185">Reference proteome</keyword>
<evidence type="ECO:0000313" key="3">
    <source>
        <dbReference type="Proteomes" id="UP000231194"/>
    </source>
</evidence>
<dbReference type="Pfam" id="PF06812">
    <property type="entry name" value="ImpA_N"/>
    <property type="match status" value="1"/>
</dbReference>
<dbReference type="RefSeq" id="WP_100235509.1">
    <property type="nucleotide sequence ID" value="NZ_PGVG01000036.1"/>
</dbReference>
<dbReference type="AlphaFoldDB" id="A0A2M8R0U7"/>
<proteinExistence type="predicted"/>
<feature type="domain" description="ImpA N-terminal" evidence="1">
    <location>
        <begin position="21"/>
        <end position="132"/>
    </location>
</feature>
<organism evidence="2 3">
    <name type="scientific">Bradyrhizobium forestalis</name>
    <dbReference type="NCBI Taxonomy" id="1419263"/>
    <lineage>
        <taxon>Bacteria</taxon>
        <taxon>Pseudomonadati</taxon>
        <taxon>Pseudomonadota</taxon>
        <taxon>Alphaproteobacteria</taxon>
        <taxon>Hyphomicrobiales</taxon>
        <taxon>Nitrobacteraceae</taxon>
        <taxon>Bradyrhizobium</taxon>
    </lineage>
</organism>
<evidence type="ECO:0000259" key="1">
    <source>
        <dbReference type="Pfam" id="PF06812"/>
    </source>
</evidence>
<dbReference type="PANTHER" id="PTHR37024:SF5">
    <property type="entry name" value="IMPA N-TERMINAL DOMAIN-CONTAINING PROTEIN"/>
    <property type="match status" value="1"/>
</dbReference>
<accession>A0A2M8R0U7</accession>
<gene>
    <name evidence="2" type="ORF">CVM73_30735</name>
</gene>
<comment type="caution">
    <text evidence="2">The sequence shown here is derived from an EMBL/GenBank/DDBJ whole genome shotgun (WGS) entry which is preliminary data.</text>
</comment>
<evidence type="ECO:0000313" key="2">
    <source>
        <dbReference type="EMBL" id="PJG51464.1"/>
    </source>
</evidence>
<name>A0A2M8R0U7_9BRAD</name>
<protein>
    <recommendedName>
        <fullName evidence="1">ImpA N-terminal domain-containing protein</fullName>
    </recommendedName>
</protein>
<dbReference type="EMBL" id="PGVG01000036">
    <property type="protein sequence ID" value="PJG51464.1"/>
    <property type="molecule type" value="Genomic_DNA"/>
</dbReference>